<reference evidence="2" key="1">
    <citation type="submission" date="2023-03" db="EMBL/GenBank/DDBJ databases">
        <title>Massive genome expansion in bonnet fungi (Mycena s.s.) driven by repeated elements and novel gene families across ecological guilds.</title>
        <authorList>
            <consortium name="Lawrence Berkeley National Laboratory"/>
            <person name="Harder C.B."/>
            <person name="Miyauchi S."/>
            <person name="Viragh M."/>
            <person name="Kuo A."/>
            <person name="Thoen E."/>
            <person name="Andreopoulos B."/>
            <person name="Lu D."/>
            <person name="Skrede I."/>
            <person name="Drula E."/>
            <person name="Henrissat B."/>
            <person name="Morin E."/>
            <person name="Kohler A."/>
            <person name="Barry K."/>
            <person name="LaButti K."/>
            <person name="Morin E."/>
            <person name="Salamov A."/>
            <person name="Lipzen A."/>
            <person name="Mereny Z."/>
            <person name="Hegedus B."/>
            <person name="Baldrian P."/>
            <person name="Stursova M."/>
            <person name="Weitz H."/>
            <person name="Taylor A."/>
            <person name="Grigoriev I.V."/>
            <person name="Nagy L.G."/>
            <person name="Martin F."/>
            <person name="Kauserud H."/>
        </authorList>
    </citation>
    <scope>NUCLEOTIDE SEQUENCE</scope>
    <source>
        <strain evidence="2">CBHHK173m</strain>
    </source>
</reference>
<accession>A0AAD6U420</accession>
<keyword evidence="3" id="KW-1185">Reference proteome</keyword>
<proteinExistence type="predicted"/>
<feature type="region of interest" description="Disordered" evidence="1">
    <location>
        <begin position="201"/>
        <end position="259"/>
    </location>
</feature>
<protein>
    <submittedName>
        <fullName evidence="2">Uncharacterized protein</fullName>
    </submittedName>
</protein>
<dbReference type="AlphaFoldDB" id="A0AAD6U420"/>
<comment type="caution">
    <text evidence="2">The sequence shown here is derived from an EMBL/GenBank/DDBJ whole genome shotgun (WGS) entry which is preliminary data.</text>
</comment>
<feature type="compositionally biased region" description="Low complexity" evidence="1">
    <location>
        <begin position="211"/>
        <end position="220"/>
    </location>
</feature>
<evidence type="ECO:0000256" key="1">
    <source>
        <dbReference type="SAM" id="MobiDB-lite"/>
    </source>
</evidence>
<feature type="compositionally biased region" description="Low complexity" evidence="1">
    <location>
        <begin position="234"/>
        <end position="247"/>
    </location>
</feature>
<sequence length="281" mass="31206">MPHAQMPHPNRRFDALDGRHQLSNRARHTRAGRRICINCGGWCSDEDEDEDDSEHELDARAVDRPRPPRMRSIDKCVSMLAPAAVPYIRPRSPCPVRDRSSLHRTGLFALISQSTVPHAHAQNASSDRRCHRRRQDPCVILGQPGRRIAVAWLSLSLAKRKSRALSTDAHQLGLGFVKSVDRNPWSPARTSTDRLTRHIPLQGSPESKSISSTFTFTFTSPRSPEMRDEPDTSLPPSFSVPLVSGAAEKPRRAPAPPHVHDEGLCSPYVPEATAPAGLISW</sequence>
<dbReference type="Proteomes" id="UP001222325">
    <property type="component" value="Unassembled WGS sequence"/>
</dbReference>
<gene>
    <name evidence="2" type="ORF">B0H15DRAFT_988584</name>
</gene>
<name>A0AAD6U420_9AGAR</name>
<evidence type="ECO:0000313" key="2">
    <source>
        <dbReference type="EMBL" id="KAJ7085111.1"/>
    </source>
</evidence>
<dbReference type="EMBL" id="JARJCN010000035">
    <property type="protein sequence ID" value="KAJ7085111.1"/>
    <property type="molecule type" value="Genomic_DNA"/>
</dbReference>
<evidence type="ECO:0000313" key="3">
    <source>
        <dbReference type="Proteomes" id="UP001222325"/>
    </source>
</evidence>
<organism evidence="2 3">
    <name type="scientific">Mycena belliarum</name>
    <dbReference type="NCBI Taxonomy" id="1033014"/>
    <lineage>
        <taxon>Eukaryota</taxon>
        <taxon>Fungi</taxon>
        <taxon>Dikarya</taxon>
        <taxon>Basidiomycota</taxon>
        <taxon>Agaricomycotina</taxon>
        <taxon>Agaricomycetes</taxon>
        <taxon>Agaricomycetidae</taxon>
        <taxon>Agaricales</taxon>
        <taxon>Marasmiineae</taxon>
        <taxon>Mycenaceae</taxon>
        <taxon>Mycena</taxon>
    </lineage>
</organism>